<dbReference type="Gene3D" id="3.40.50.200">
    <property type="entry name" value="Peptidase S8/S53 domain"/>
    <property type="match status" value="1"/>
</dbReference>
<dbReference type="GO" id="GO:0016020">
    <property type="term" value="C:membrane"/>
    <property type="evidence" value="ECO:0007669"/>
    <property type="project" value="TreeGrafter"/>
</dbReference>
<dbReference type="Proteomes" id="UP000694523">
    <property type="component" value="Unplaced"/>
</dbReference>
<dbReference type="GO" id="GO:0004252">
    <property type="term" value="F:serine-type endopeptidase activity"/>
    <property type="evidence" value="ECO:0007669"/>
    <property type="project" value="InterPro"/>
</dbReference>
<evidence type="ECO:0000313" key="7">
    <source>
        <dbReference type="Proteomes" id="UP000694523"/>
    </source>
</evidence>
<evidence type="ECO:0000256" key="1">
    <source>
        <dbReference type="ARBA" id="ARBA00022670"/>
    </source>
</evidence>
<protein>
    <recommendedName>
        <fullName evidence="5">Peptidase S8/S53 domain-containing protein</fullName>
    </recommendedName>
</protein>
<evidence type="ECO:0000259" key="5">
    <source>
        <dbReference type="Pfam" id="PF00082"/>
    </source>
</evidence>
<evidence type="ECO:0000313" key="6">
    <source>
        <dbReference type="Ensembl" id="ENSNMLP00000032482.1"/>
    </source>
</evidence>
<dbReference type="InterPro" id="IPR022398">
    <property type="entry name" value="Peptidase_S8_His-AS"/>
</dbReference>
<dbReference type="PROSITE" id="PS51892">
    <property type="entry name" value="SUBTILASE"/>
    <property type="match status" value="1"/>
</dbReference>
<dbReference type="Ensembl" id="ENSNMLT00000036169.1">
    <property type="protein sequence ID" value="ENSNMLP00000032482.1"/>
    <property type="gene ID" value="ENSNMLG00000020281.1"/>
</dbReference>
<keyword evidence="3" id="KW-0720">Serine protease</keyword>
<dbReference type="PANTHER" id="PTHR42884">
    <property type="entry name" value="PROPROTEIN CONVERTASE SUBTILISIN/KEXIN-RELATED"/>
    <property type="match status" value="1"/>
</dbReference>
<proteinExistence type="inferred from homology"/>
<evidence type="ECO:0000256" key="3">
    <source>
        <dbReference type="ARBA" id="ARBA00022825"/>
    </source>
</evidence>
<comment type="caution">
    <text evidence="4">Lacks conserved residue(s) required for the propagation of feature annotation.</text>
</comment>
<feature type="domain" description="Peptidase S8/S53" evidence="5">
    <location>
        <begin position="99"/>
        <end position="174"/>
    </location>
</feature>
<keyword evidence="7" id="KW-1185">Reference proteome</keyword>
<reference evidence="6" key="1">
    <citation type="submission" date="2025-08" db="UniProtKB">
        <authorList>
            <consortium name="Ensembl"/>
        </authorList>
    </citation>
    <scope>IDENTIFICATION</scope>
</reference>
<dbReference type="InterPro" id="IPR036852">
    <property type="entry name" value="Peptidase_S8/S53_dom_sf"/>
</dbReference>
<dbReference type="Pfam" id="PF00082">
    <property type="entry name" value="Peptidase_S8"/>
    <property type="match status" value="1"/>
</dbReference>
<comment type="similarity">
    <text evidence="4">Belongs to the peptidase S8 family.</text>
</comment>
<dbReference type="PANTHER" id="PTHR42884:SF8">
    <property type="entry name" value="PROPROTEIN CONVERTASE SUBTILISIN_KEXIN TYPE 6"/>
    <property type="match status" value="1"/>
</dbReference>
<accession>A0A8C6UDT8</accession>
<dbReference type="SUPFAM" id="SSF52743">
    <property type="entry name" value="Subtilisin-like"/>
    <property type="match status" value="1"/>
</dbReference>
<reference evidence="6" key="2">
    <citation type="submission" date="2025-09" db="UniProtKB">
        <authorList>
            <consortium name="Ensembl"/>
        </authorList>
    </citation>
    <scope>IDENTIFICATION</scope>
</reference>
<evidence type="ECO:0000256" key="4">
    <source>
        <dbReference type="PROSITE-ProRule" id="PRU01240"/>
    </source>
</evidence>
<organism evidence="6 7">
    <name type="scientific">Neogobius melanostomus</name>
    <name type="common">round goby</name>
    <dbReference type="NCBI Taxonomy" id="47308"/>
    <lineage>
        <taxon>Eukaryota</taxon>
        <taxon>Metazoa</taxon>
        <taxon>Chordata</taxon>
        <taxon>Craniata</taxon>
        <taxon>Vertebrata</taxon>
        <taxon>Euteleostomi</taxon>
        <taxon>Actinopterygii</taxon>
        <taxon>Neopterygii</taxon>
        <taxon>Teleostei</taxon>
        <taxon>Neoteleostei</taxon>
        <taxon>Acanthomorphata</taxon>
        <taxon>Gobiaria</taxon>
        <taxon>Gobiiformes</taxon>
        <taxon>Gobioidei</taxon>
        <taxon>Gobiidae</taxon>
        <taxon>Benthophilinae</taxon>
        <taxon>Neogobiini</taxon>
        <taxon>Neogobius</taxon>
    </lineage>
</organism>
<dbReference type="GO" id="GO:0005615">
    <property type="term" value="C:extracellular space"/>
    <property type="evidence" value="ECO:0007669"/>
    <property type="project" value="TreeGrafter"/>
</dbReference>
<sequence length="234" mass="26364">MCLLPVGQMGSLKDHYHFHHSRTPWLDSVVLCALTYHCGHFIVIFRCSGLRTREKRSVQSDPNFNFNDPSWSSMWYIVSAYPCRSDMNILGAWQRGFTGKNVVVTILDDLAPNYARLCDHLASYDVNDNDPTPPYDFRNENIHGTRCAGEVAAAANNSHCIAGVAFNAHIGGSHLFLLYLCMLLMKLTNTFLKQNAAETLWLSHIFSCYFSSEGSPHLFSLFIPVNSIVILLNK</sequence>
<dbReference type="InterPro" id="IPR000209">
    <property type="entry name" value="Peptidase_S8/S53_dom"/>
</dbReference>
<dbReference type="PROSITE" id="PS00137">
    <property type="entry name" value="SUBTILASE_HIS"/>
    <property type="match status" value="1"/>
</dbReference>
<keyword evidence="2" id="KW-0378">Hydrolase</keyword>
<evidence type="ECO:0000256" key="2">
    <source>
        <dbReference type="ARBA" id="ARBA00022801"/>
    </source>
</evidence>
<dbReference type="GO" id="GO:0016486">
    <property type="term" value="P:peptide hormone processing"/>
    <property type="evidence" value="ECO:0007669"/>
    <property type="project" value="TreeGrafter"/>
</dbReference>
<dbReference type="AlphaFoldDB" id="A0A8C6UDT8"/>
<name>A0A8C6UDT8_9GOBI</name>
<dbReference type="GO" id="GO:0009986">
    <property type="term" value="C:cell surface"/>
    <property type="evidence" value="ECO:0007669"/>
    <property type="project" value="TreeGrafter"/>
</dbReference>
<keyword evidence="1" id="KW-0645">Protease</keyword>